<evidence type="ECO:0000313" key="6">
    <source>
        <dbReference type="EMBL" id="SIQ49971.1"/>
    </source>
</evidence>
<dbReference type="eggNOG" id="COG0846">
    <property type="taxonomic scope" value="Bacteria"/>
</dbReference>
<evidence type="ECO:0000256" key="2">
    <source>
        <dbReference type="ARBA" id="ARBA00022679"/>
    </source>
</evidence>
<dbReference type="PROSITE" id="PS50305">
    <property type="entry name" value="SIRTUIN"/>
    <property type="match status" value="1"/>
</dbReference>
<protein>
    <recommendedName>
        <fullName evidence="1">protein acetyllysine N-acetyltransferase</fullName>
        <ecNumber evidence="1">2.3.1.286</ecNumber>
    </recommendedName>
</protein>
<keyword evidence="3" id="KW-0520">NAD</keyword>
<sequence>MTHPDNRRLIIFTGAGISAESGVPTFRTGPDGLWHNHRIEDVCNIDTFEQNYDLVHEFYNARRTALQGVNPNPAHQAIADLQQQHGERVRLMTTNVDDLHERAGSPVVEHIHGNLLELVNLAEGEIQPIGYEAFDHAAHPPHFKPNVVFFGEVAPVYRDLFELMNSLSSDDLVLVVGSSESVVQFCLQAYQGSGGEAIILYVDPTETCPYDRMLGAGFKPYTEHFRMGAVEALSQGSDVRAWVEEWLQG</sequence>
<dbReference type="PANTHER" id="PTHR11085:SF4">
    <property type="entry name" value="NAD-DEPENDENT PROTEIN DEACYLASE"/>
    <property type="match status" value="1"/>
</dbReference>
<keyword evidence="2" id="KW-0808">Transferase</keyword>
<dbReference type="EMBL" id="FTMN01000005">
    <property type="protein sequence ID" value="SIQ49971.1"/>
    <property type="molecule type" value="Genomic_DNA"/>
</dbReference>
<dbReference type="InterPro" id="IPR026590">
    <property type="entry name" value="Ssirtuin_cat_dom"/>
</dbReference>
<organism evidence="6 7">
    <name type="scientific">Marinobacterium stanieri</name>
    <dbReference type="NCBI Taxonomy" id="49186"/>
    <lineage>
        <taxon>Bacteria</taxon>
        <taxon>Pseudomonadati</taxon>
        <taxon>Pseudomonadota</taxon>
        <taxon>Gammaproteobacteria</taxon>
        <taxon>Oceanospirillales</taxon>
        <taxon>Oceanospirillaceae</taxon>
        <taxon>Marinobacterium</taxon>
    </lineage>
</organism>
<dbReference type="SUPFAM" id="SSF52467">
    <property type="entry name" value="DHS-like NAD/FAD-binding domain"/>
    <property type="match status" value="1"/>
</dbReference>
<dbReference type="AlphaFoldDB" id="A0A1N6T9G0"/>
<dbReference type="InterPro" id="IPR026591">
    <property type="entry name" value="Sirtuin_cat_small_dom_sf"/>
</dbReference>
<evidence type="ECO:0000256" key="4">
    <source>
        <dbReference type="PROSITE-ProRule" id="PRU00236"/>
    </source>
</evidence>
<dbReference type="GO" id="GO:0017136">
    <property type="term" value="F:histone deacetylase activity, NAD-dependent"/>
    <property type="evidence" value="ECO:0007669"/>
    <property type="project" value="TreeGrafter"/>
</dbReference>
<keyword evidence="7" id="KW-1185">Reference proteome</keyword>
<dbReference type="InterPro" id="IPR003000">
    <property type="entry name" value="Sirtuin"/>
</dbReference>
<dbReference type="PANTHER" id="PTHR11085">
    <property type="entry name" value="NAD-DEPENDENT PROTEIN DEACYLASE SIRTUIN-5, MITOCHONDRIAL-RELATED"/>
    <property type="match status" value="1"/>
</dbReference>
<evidence type="ECO:0000256" key="3">
    <source>
        <dbReference type="ARBA" id="ARBA00023027"/>
    </source>
</evidence>
<dbReference type="Gene3D" id="3.30.1600.10">
    <property type="entry name" value="SIR2/SIRT2 'Small Domain"/>
    <property type="match status" value="1"/>
</dbReference>
<comment type="caution">
    <text evidence="4">Lacks conserved residue(s) required for the propagation of feature annotation.</text>
</comment>
<dbReference type="GO" id="GO:0070403">
    <property type="term" value="F:NAD+ binding"/>
    <property type="evidence" value="ECO:0007669"/>
    <property type="project" value="InterPro"/>
</dbReference>
<dbReference type="STRING" id="49186.SAMN05421647_105197"/>
<evidence type="ECO:0000313" key="7">
    <source>
        <dbReference type="Proteomes" id="UP000186895"/>
    </source>
</evidence>
<evidence type="ECO:0000256" key="1">
    <source>
        <dbReference type="ARBA" id="ARBA00012928"/>
    </source>
</evidence>
<evidence type="ECO:0000259" key="5">
    <source>
        <dbReference type="PROSITE" id="PS50305"/>
    </source>
</evidence>
<dbReference type="Gene3D" id="3.40.50.1220">
    <property type="entry name" value="TPP-binding domain"/>
    <property type="match status" value="1"/>
</dbReference>
<dbReference type="RefSeq" id="WP_076463057.1">
    <property type="nucleotide sequence ID" value="NZ_FTMN01000005.1"/>
</dbReference>
<dbReference type="Proteomes" id="UP000186895">
    <property type="component" value="Unassembled WGS sequence"/>
</dbReference>
<proteinExistence type="predicted"/>
<dbReference type="Pfam" id="PF02146">
    <property type="entry name" value="SIR2"/>
    <property type="match status" value="1"/>
</dbReference>
<name>A0A1N6T9G0_9GAMM</name>
<dbReference type="EC" id="2.3.1.286" evidence="1"/>
<feature type="domain" description="Deacetylase sirtuin-type" evidence="5">
    <location>
        <begin position="1"/>
        <end position="249"/>
    </location>
</feature>
<reference evidence="6 7" key="1">
    <citation type="submission" date="2017-01" db="EMBL/GenBank/DDBJ databases">
        <authorList>
            <person name="Mah S.A."/>
            <person name="Swanson W.J."/>
            <person name="Moy G.W."/>
            <person name="Vacquier V.D."/>
        </authorList>
    </citation>
    <scope>NUCLEOTIDE SEQUENCE [LARGE SCALE GENOMIC DNA]</scope>
    <source>
        <strain evidence="6 7">DSM 7027</strain>
    </source>
</reference>
<gene>
    <name evidence="6" type="ORF">SAMN05421647_105197</name>
</gene>
<dbReference type="InterPro" id="IPR029035">
    <property type="entry name" value="DHS-like_NAD/FAD-binding_dom"/>
</dbReference>
<accession>A0A1N6T9G0</accession>
<dbReference type="InterPro" id="IPR050134">
    <property type="entry name" value="NAD-dep_sirtuin_deacylases"/>
</dbReference>